<feature type="domain" description="Cyclic nucleotide-binding" evidence="10">
    <location>
        <begin position="23"/>
        <end position="121"/>
    </location>
</feature>
<dbReference type="SMART" id="SM00387">
    <property type="entry name" value="HATPase_c"/>
    <property type="match status" value="1"/>
</dbReference>
<sequence length="405" mass="46699">MFKRLKRRKEIKEKVSLLKTITLFREVDERALFRIASVMEPCEIKKGDILFNKGDKDFALYLIVSGRVKIHDGNHTFTTFGANQYFGEYSLLDSTPRSTSVTAIEDTKLLRLDQEQFNKYIFKIPSLARGLLLGLVWRLRDYNVLEEQLTSKNLEIKRQKEELEIQRKELEQLNHMKDRFFAIIAHDLRNPFSTVLSLSELLAKEFSNIEPENLKLFIEQLYRYSNKTFNLLENLLQWSMLQTGRLTPKPQQANLSDIISDTIDLLSGNASKKSIRLNWVDNNDYIGYFDVNMITTVIRNLISNAIKFTPQNGEISVSVKSEFDKYRVFIKDNGVGMSKEIVDKLFRIDTNPSTPGTNDESGTGLGLILCKDFVEKNNGSIGVESEVNKGSTFYFTIPRFDNSHQ</sequence>
<keyword evidence="4" id="KW-0808">Transferase</keyword>
<dbReference type="Pfam" id="PF00512">
    <property type="entry name" value="HisKA"/>
    <property type="match status" value="1"/>
</dbReference>
<keyword evidence="13" id="KW-1185">Reference proteome</keyword>
<reference evidence="12 13" key="1">
    <citation type="submission" date="2019-07" db="EMBL/GenBank/DDBJ databases">
        <title>Thalassofilum flectens gen. nov., sp. nov., a novel moderate thermophilic anaerobe from a shallow sea hot spring in Kunashir Island (Russia), representing a new family in the order Bacteroidales, and proposal of Thalassofilacea fam. nov.</title>
        <authorList>
            <person name="Kochetkova T.V."/>
            <person name="Podosokorskaya O.A."/>
            <person name="Novikov A."/>
            <person name="Elcheninov A.G."/>
            <person name="Toshchakov S.V."/>
            <person name="Kublanov I.V."/>
        </authorList>
    </citation>
    <scope>NUCLEOTIDE SEQUENCE [LARGE SCALE GENOMIC DNA]</scope>
    <source>
        <strain evidence="12 13">38-H</strain>
    </source>
</reference>
<dbReference type="InterPro" id="IPR050351">
    <property type="entry name" value="BphY/WalK/GraS-like"/>
</dbReference>
<dbReference type="InterPro" id="IPR018490">
    <property type="entry name" value="cNMP-bd_dom_sf"/>
</dbReference>
<dbReference type="PROSITE" id="PS50109">
    <property type="entry name" value="HIS_KIN"/>
    <property type="match status" value="1"/>
</dbReference>
<dbReference type="RefSeq" id="WP_173076135.1">
    <property type="nucleotide sequence ID" value="NZ_CP041345.1"/>
</dbReference>
<protein>
    <recommendedName>
        <fullName evidence="2">histidine kinase</fullName>
        <ecNumber evidence="2">2.7.13.3</ecNumber>
    </recommendedName>
</protein>
<evidence type="ECO:0000256" key="4">
    <source>
        <dbReference type="ARBA" id="ARBA00022679"/>
    </source>
</evidence>
<dbReference type="SUPFAM" id="SSF55874">
    <property type="entry name" value="ATPase domain of HSP90 chaperone/DNA topoisomerase II/histidine kinase"/>
    <property type="match status" value="1"/>
</dbReference>
<evidence type="ECO:0000256" key="9">
    <source>
        <dbReference type="SAM" id="Coils"/>
    </source>
</evidence>
<dbReference type="CDD" id="cd00075">
    <property type="entry name" value="HATPase"/>
    <property type="match status" value="1"/>
</dbReference>
<dbReference type="InterPro" id="IPR036097">
    <property type="entry name" value="HisK_dim/P_sf"/>
</dbReference>
<dbReference type="CDD" id="cd00082">
    <property type="entry name" value="HisKA"/>
    <property type="match status" value="1"/>
</dbReference>
<dbReference type="InterPro" id="IPR003594">
    <property type="entry name" value="HATPase_dom"/>
</dbReference>
<evidence type="ECO:0000256" key="5">
    <source>
        <dbReference type="ARBA" id="ARBA00022741"/>
    </source>
</evidence>
<evidence type="ECO:0000313" key="12">
    <source>
        <dbReference type="EMBL" id="QKG80912.1"/>
    </source>
</evidence>
<dbReference type="KEGG" id="ttz:FHG85_11775"/>
<dbReference type="SMART" id="SM00100">
    <property type="entry name" value="cNMP"/>
    <property type="match status" value="1"/>
</dbReference>
<dbReference type="GO" id="GO:0000155">
    <property type="term" value="F:phosphorelay sensor kinase activity"/>
    <property type="evidence" value="ECO:0007669"/>
    <property type="project" value="InterPro"/>
</dbReference>
<evidence type="ECO:0000256" key="3">
    <source>
        <dbReference type="ARBA" id="ARBA00022553"/>
    </source>
</evidence>
<dbReference type="PANTHER" id="PTHR42878:SF7">
    <property type="entry name" value="SENSOR HISTIDINE KINASE GLRK"/>
    <property type="match status" value="1"/>
</dbReference>
<dbReference type="InterPro" id="IPR003661">
    <property type="entry name" value="HisK_dim/P_dom"/>
</dbReference>
<dbReference type="PROSITE" id="PS50042">
    <property type="entry name" value="CNMP_BINDING_3"/>
    <property type="match status" value="1"/>
</dbReference>
<dbReference type="SUPFAM" id="SSF51206">
    <property type="entry name" value="cAMP-binding domain-like"/>
    <property type="match status" value="1"/>
</dbReference>
<dbReference type="EC" id="2.7.13.3" evidence="2"/>
<evidence type="ECO:0000256" key="7">
    <source>
        <dbReference type="ARBA" id="ARBA00022840"/>
    </source>
</evidence>
<evidence type="ECO:0000259" key="10">
    <source>
        <dbReference type="PROSITE" id="PS50042"/>
    </source>
</evidence>
<keyword evidence="6" id="KW-0418">Kinase</keyword>
<comment type="catalytic activity">
    <reaction evidence="1">
        <text>ATP + protein L-histidine = ADP + protein N-phospho-L-histidine.</text>
        <dbReference type="EC" id="2.7.13.3"/>
    </reaction>
</comment>
<evidence type="ECO:0000256" key="8">
    <source>
        <dbReference type="ARBA" id="ARBA00023012"/>
    </source>
</evidence>
<dbReference type="InterPro" id="IPR005467">
    <property type="entry name" value="His_kinase_dom"/>
</dbReference>
<name>A0A7D3XF87_9BACT</name>
<dbReference type="InterPro" id="IPR004358">
    <property type="entry name" value="Sig_transdc_His_kin-like_C"/>
</dbReference>
<dbReference type="GO" id="GO:0000156">
    <property type="term" value="F:phosphorelay response regulator activity"/>
    <property type="evidence" value="ECO:0007669"/>
    <property type="project" value="TreeGrafter"/>
</dbReference>
<dbReference type="GO" id="GO:0007234">
    <property type="term" value="P:osmosensory signaling via phosphorelay pathway"/>
    <property type="evidence" value="ECO:0007669"/>
    <property type="project" value="TreeGrafter"/>
</dbReference>
<organism evidence="12 13">
    <name type="scientific">Tenuifilum thalassicum</name>
    <dbReference type="NCBI Taxonomy" id="2590900"/>
    <lineage>
        <taxon>Bacteria</taxon>
        <taxon>Pseudomonadati</taxon>
        <taxon>Bacteroidota</taxon>
        <taxon>Bacteroidia</taxon>
        <taxon>Bacteroidales</taxon>
        <taxon>Tenuifilaceae</taxon>
        <taxon>Tenuifilum</taxon>
    </lineage>
</organism>
<evidence type="ECO:0000313" key="13">
    <source>
        <dbReference type="Proteomes" id="UP000500961"/>
    </source>
</evidence>
<dbReference type="Pfam" id="PF02518">
    <property type="entry name" value="HATPase_c"/>
    <property type="match status" value="1"/>
</dbReference>
<dbReference type="Gene3D" id="1.10.287.130">
    <property type="match status" value="1"/>
</dbReference>
<dbReference type="PANTHER" id="PTHR42878">
    <property type="entry name" value="TWO-COMPONENT HISTIDINE KINASE"/>
    <property type="match status" value="1"/>
</dbReference>
<dbReference type="EMBL" id="CP041345">
    <property type="protein sequence ID" value="QKG80912.1"/>
    <property type="molecule type" value="Genomic_DNA"/>
</dbReference>
<dbReference type="SMART" id="SM00388">
    <property type="entry name" value="HisKA"/>
    <property type="match status" value="1"/>
</dbReference>
<dbReference type="Proteomes" id="UP000500961">
    <property type="component" value="Chromosome"/>
</dbReference>
<gene>
    <name evidence="12" type="ORF">FHG85_11775</name>
</gene>
<dbReference type="CDD" id="cd00038">
    <property type="entry name" value="CAP_ED"/>
    <property type="match status" value="1"/>
</dbReference>
<keyword evidence="8" id="KW-0902">Two-component regulatory system</keyword>
<accession>A0A7D3XF87</accession>
<dbReference type="Gene3D" id="3.30.565.10">
    <property type="entry name" value="Histidine kinase-like ATPase, C-terminal domain"/>
    <property type="match status" value="1"/>
</dbReference>
<evidence type="ECO:0000256" key="2">
    <source>
        <dbReference type="ARBA" id="ARBA00012438"/>
    </source>
</evidence>
<dbReference type="Pfam" id="PF00027">
    <property type="entry name" value="cNMP_binding"/>
    <property type="match status" value="1"/>
</dbReference>
<evidence type="ECO:0000256" key="1">
    <source>
        <dbReference type="ARBA" id="ARBA00000085"/>
    </source>
</evidence>
<dbReference type="Gene3D" id="2.60.120.10">
    <property type="entry name" value="Jelly Rolls"/>
    <property type="match status" value="1"/>
</dbReference>
<dbReference type="InterPro" id="IPR036890">
    <property type="entry name" value="HATPase_C_sf"/>
</dbReference>
<keyword evidence="9" id="KW-0175">Coiled coil</keyword>
<feature type="coiled-coil region" evidence="9">
    <location>
        <begin position="142"/>
        <end position="176"/>
    </location>
</feature>
<dbReference type="InterPro" id="IPR014710">
    <property type="entry name" value="RmlC-like_jellyroll"/>
</dbReference>
<dbReference type="SUPFAM" id="SSF47384">
    <property type="entry name" value="Homodimeric domain of signal transducing histidine kinase"/>
    <property type="match status" value="1"/>
</dbReference>
<dbReference type="GO" id="GO:0005524">
    <property type="term" value="F:ATP binding"/>
    <property type="evidence" value="ECO:0007669"/>
    <property type="project" value="UniProtKB-KW"/>
</dbReference>
<dbReference type="InterPro" id="IPR000595">
    <property type="entry name" value="cNMP-bd_dom"/>
</dbReference>
<proteinExistence type="predicted"/>
<evidence type="ECO:0000256" key="6">
    <source>
        <dbReference type="ARBA" id="ARBA00022777"/>
    </source>
</evidence>
<keyword evidence="7" id="KW-0067">ATP-binding</keyword>
<keyword evidence="3" id="KW-0597">Phosphoprotein</keyword>
<dbReference type="PRINTS" id="PR00344">
    <property type="entry name" value="BCTRLSENSOR"/>
</dbReference>
<keyword evidence="5" id="KW-0547">Nucleotide-binding</keyword>
<dbReference type="AlphaFoldDB" id="A0A7D3XF87"/>
<evidence type="ECO:0000259" key="11">
    <source>
        <dbReference type="PROSITE" id="PS50109"/>
    </source>
</evidence>
<dbReference type="GO" id="GO:0030295">
    <property type="term" value="F:protein kinase activator activity"/>
    <property type="evidence" value="ECO:0007669"/>
    <property type="project" value="TreeGrafter"/>
</dbReference>
<feature type="domain" description="Histidine kinase" evidence="11">
    <location>
        <begin position="183"/>
        <end position="401"/>
    </location>
</feature>